<protein>
    <recommendedName>
        <fullName evidence="4">HdeA/HdeB family protein</fullName>
    </recommendedName>
</protein>
<dbReference type="AlphaFoldDB" id="A0A222E3V3"/>
<evidence type="ECO:0000313" key="3">
    <source>
        <dbReference type="Proteomes" id="UP000203589"/>
    </source>
</evidence>
<evidence type="ECO:0008006" key="4">
    <source>
        <dbReference type="Google" id="ProtNLM"/>
    </source>
</evidence>
<dbReference type="Proteomes" id="UP000203589">
    <property type="component" value="Chromosome"/>
</dbReference>
<reference evidence="2 3" key="1">
    <citation type="submission" date="2017-07" db="EMBL/GenBank/DDBJ databases">
        <title>Genome Sequence of Antarctobacter heliothermus Strain SMS3 Isolated from a culture of the Diatom Skeletonema marinoi.</title>
        <authorList>
            <person name="Topel M."/>
            <person name="Pinder M.I.M."/>
            <person name="Johansson O.N."/>
            <person name="Kourtchenko O."/>
            <person name="Godhe A."/>
            <person name="Clarke A.K."/>
        </authorList>
    </citation>
    <scope>NUCLEOTIDE SEQUENCE [LARGE SCALE GENOMIC DNA]</scope>
    <source>
        <strain evidence="2 3">SMS3</strain>
    </source>
</reference>
<dbReference type="OrthoDB" id="7875126at2"/>
<gene>
    <name evidence="2" type="ORF">ANTHELSMS3_02211</name>
</gene>
<sequence length="91" mass="9798">MRVLAMIAVIGMTASGSVAQDVDKCALTETWFNAAVQARLDGDTIGTVRRALRKDMDRTAAEQLAEFVFALPEEALTPEVAKAARTQCEAL</sequence>
<proteinExistence type="predicted"/>
<dbReference type="RefSeq" id="WP_094034886.1">
    <property type="nucleotide sequence ID" value="NZ_CP022540.1"/>
</dbReference>
<evidence type="ECO:0000256" key="1">
    <source>
        <dbReference type="SAM" id="SignalP"/>
    </source>
</evidence>
<organism evidence="2 3">
    <name type="scientific">Antarctobacter heliothermus</name>
    <dbReference type="NCBI Taxonomy" id="74033"/>
    <lineage>
        <taxon>Bacteria</taxon>
        <taxon>Pseudomonadati</taxon>
        <taxon>Pseudomonadota</taxon>
        <taxon>Alphaproteobacteria</taxon>
        <taxon>Rhodobacterales</taxon>
        <taxon>Roseobacteraceae</taxon>
        <taxon>Antarctobacter</taxon>
    </lineage>
</organism>
<name>A0A222E3V3_9RHOB</name>
<dbReference type="KEGG" id="aht:ANTHELSMS3_02211"/>
<accession>A0A222E3V3</accession>
<evidence type="ECO:0000313" key="2">
    <source>
        <dbReference type="EMBL" id="ASP20889.1"/>
    </source>
</evidence>
<keyword evidence="1" id="KW-0732">Signal</keyword>
<feature type="chain" id="PRO_5012284830" description="HdeA/HdeB family protein" evidence="1">
    <location>
        <begin position="20"/>
        <end position="91"/>
    </location>
</feature>
<feature type="signal peptide" evidence="1">
    <location>
        <begin position="1"/>
        <end position="19"/>
    </location>
</feature>
<dbReference type="EMBL" id="CP022540">
    <property type="protein sequence ID" value="ASP20889.1"/>
    <property type="molecule type" value="Genomic_DNA"/>
</dbReference>
<keyword evidence="3" id="KW-1185">Reference proteome</keyword>